<dbReference type="GO" id="GO:0016746">
    <property type="term" value="F:acyltransferase activity"/>
    <property type="evidence" value="ECO:0007669"/>
    <property type="project" value="UniProtKB-KW"/>
</dbReference>
<organism evidence="1 2">
    <name type="scientific">Marseilla massiliensis</name>
    <dbReference type="NCBI Taxonomy" id="1841864"/>
    <lineage>
        <taxon>Bacteria</taxon>
        <taxon>Pseudomonadati</taxon>
        <taxon>Bacteroidota</taxon>
        <taxon>Bacteroidia</taxon>
        <taxon>Bacteroidales</taxon>
        <taxon>Prevotellaceae</taxon>
        <taxon>Marseilla</taxon>
    </lineage>
</organism>
<dbReference type="EMBL" id="JACJJL010000021">
    <property type="protein sequence ID" value="MBM6662415.1"/>
    <property type="molecule type" value="Genomic_DNA"/>
</dbReference>
<evidence type="ECO:0000313" key="1">
    <source>
        <dbReference type="EMBL" id="MBM6662415.1"/>
    </source>
</evidence>
<keyword evidence="1" id="KW-0808">Transferase</keyword>
<dbReference type="Proteomes" id="UP000764045">
    <property type="component" value="Unassembled WGS sequence"/>
</dbReference>
<dbReference type="InterPro" id="IPR001451">
    <property type="entry name" value="Hexapep"/>
</dbReference>
<evidence type="ECO:0000313" key="2">
    <source>
        <dbReference type="Proteomes" id="UP000764045"/>
    </source>
</evidence>
<accession>A0A938WN70</accession>
<keyword evidence="2" id="KW-1185">Reference proteome</keyword>
<protein>
    <submittedName>
        <fullName evidence="1">Acyltransferase</fullName>
    </submittedName>
</protein>
<dbReference type="Pfam" id="PF00132">
    <property type="entry name" value="Hexapep"/>
    <property type="match status" value="1"/>
</dbReference>
<dbReference type="InterPro" id="IPR011004">
    <property type="entry name" value="Trimer_LpxA-like_sf"/>
</dbReference>
<gene>
    <name evidence="1" type="ORF">H6B30_11750</name>
</gene>
<dbReference type="AlphaFoldDB" id="A0A938WN70"/>
<proteinExistence type="predicted"/>
<dbReference type="InterPro" id="IPR051159">
    <property type="entry name" value="Hexapeptide_acetyltransf"/>
</dbReference>
<dbReference type="CDD" id="cd04647">
    <property type="entry name" value="LbH_MAT_like"/>
    <property type="match status" value="1"/>
</dbReference>
<dbReference type="Gene3D" id="2.160.10.10">
    <property type="entry name" value="Hexapeptide repeat proteins"/>
    <property type="match status" value="1"/>
</dbReference>
<dbReference type="RefSeq" id="WP_205110803.1">
    <property type="nucleotide sequence ID" value="NZ_JACJJL010000021.1"/>
</dbReference>
<dbReference type="SUPFAM" id="SSF51161">
    <property type="entry name" value="Trimeric LpxA-like enzymes"/>
    <property type="match status" value="1"/>
</dbReference>
<dbReference type="PANTHER" id="PTHR23416">
    <property type="entry name" value="SIALIC ACID SYNTHASE-RELATED"/>
    <property type="match status" value="1"/>
</dbReference>
<dbReference type="PANTHER" id="PTHR23416:SF78">
    <property type="entry name" value="LIPOPOLYSACCHARIDE BIOSYNTHESIS O-ACETYL TRANSFERASE WBBJ-RELATED"/>
    <property type="match status" value="1"/>
</dbReference>
<comment type="caution">
    <text evidence="1">The sequence shown here is derived from an EMBL/GenBank/DDBJ whole genome shotgun (WGS) entry which is preliminary data.</text>
</comment>
<reference evidence="1 2" key="1">
    <citation type="journal article" date="2021" name="Sci. Rep.">
        <title>The distribution of antibiotic resistance genes in chicken gut microbiota commensals.</title>
        <authorList>
            <person name="Juricova H."/>
            <person name="Matiasovicova J."/>
            <person name="Kubasova T."/>
            <person name="Cejkova D."/>
            <person name="Rychlik I."/>
        </authorList>
    </citation>
    <scope>NUCLEOTIDE SEQUENCE [LARGE SCALE GENOMIC DNA]</scope>
    <source>
        <strain evidence="1 2">An819</strain>
    </source>
</reference>
<keyword evidence="1" id="KW-0012">Acyltransferase</keyword>
<name>A0A938WN70_9BACT</name>
<sequence length="223" mass="24620">MFLKIRIFIYSLYFNIRYLPLRQAIKFPITINPHVKIRALSRGGIAIDSSSLSLGMISFGTRRGSFCLGQKRASIYIEPDCRLVFRGHCSIDMGYAIAINNKGEINIGNNVHINANSIISASSLIKVDDNVGTGWDCTFIDGDGHDIINIERGEVINTPRHIVIGKGCWIGAKSTIMKGAHLCDNTIVPYGSIITKKCEEPYCIFGGMPNRVIKSGVARKDKL</sequence>